<dbReference type="GO" id="GO:0004129">
    <property type="term" value="F:cytochrome-c oxidase activity"/>
    <property type="evidence" value="ECO:0007669"/>
    <property type="project" value="InterPro"/>
</dbReference>
<feature type="transmembrane region" description="Helical" evidence="2">
    <location>
        <begin position="360"/>
        <end position="382"/>
    </location>
</feature>
<feature type="transmembrane region" description="Helical" evidence="2">
    <location>
        <begin position="83"/>
        <end position="100"/>
    </location>
</feature>
<evidence type="ECO:0000313" key="4">
    <source>
        <dbReference type="EMBL" id="CAA9250121.1"/>
    </source>
</evidence>
<dbReference type="GO" id="GO:0016020">
    <property type="term" value="C:membrane"/>
    <property type="evidence" value="ECO:0007669"/>
    <property type="project" value="InterPro"/>
</dbReference>
<feature type="transmembrane region" description="Helical" evidence="2">
    <location>
        <begin position="278"/>
        <end position="300"/>
    </location>
</feature>
<dbReference type="GO" id="GO:0020037">
    <property type="term" value="F:heme binding"/>
    <property type="evidence" value="ECO:0007669"/>
    <property type="project" value="InterPro"/>
</dbReference>
<dbReference type="PROSITE" id="PS50855">
    <property type="entry name" value="COX1"/>
    <property type="match status" value="1"/>
</dbReference>
<dbReference type="Pfam" id="PF00115">
    <property type="entry name" value="COX1"/>
    <property type="match status" value="1"/>
</dbReference>
<keyword evidence="1" id="KW-0249">Electron transport</keyword>
<feature type="transmembrane region" description="Helical" evidence="2">
    <location>
        <begin position="249"/>
        <end position="266"/>
    </location>
</feature>
<keyword evidence="1" id="KW-0679">Respiratory chain</keyword>
<evidence type="ECO:0000256" key="1">
    <source>
        <dbReference type="ARBA" id="ARBA00022660"/>
    </source>
</evidence>
<dbReference type="AlphaFoldDB" id="A0A6J4IH38"/>
<dbReference type="InterPro" id="IPR036927">
    <property type="entry name" value="Cyt_c_oxase-like_su1_sf"/>
</dbReference>
<keyword evidence="2" id="KW-1133">Transmembrane helix</keyword>
<evidence type="ECO:0000259" key="3">
    <source>
        <dbReference type="PROSITE" id="PS50855"/>
    </source>
</evidence>
<keyword evidence="2" id="KW-0812">Transmembrane</keyword>
<dbReference type="PANTHER" id="PTHR10422">
    <property type="entry name" value="CYTOCHROME C OXIDASE SUBUNIT 1"/>
    <property type="match status" value="1"/>
</dbReference>
<gene>
    <name evidence="4" type="ORF">AVDCRST_MAG42-2180</name>
</gene>
<feature type="transmembrane region" description="Helical" evidence="2">
    <location>
        <begin position="112"/>
        <end position="135"/>
    </location>
</feature>
<dbReference type="EC" id="1.9.3.1" evidence="4"/>
<feature type="transmembrane region" description="Helical" evidence="2">
    <location>
        <begin position="321"/>
        <end position="340"/>
    </location>
</feature>
<reference evidence="4" key="1">
    <citation type="submission" date="2020-02" db="EMBL/GenBank/DDBJ databases">
        <authorList>
            <person name="Meier V. D."/>
        </authorList>
    </citation>
    <scope>NUCLEOTIDE SEQUENCE</scope>
    <source>
        <strain evidence="4">AVDCRST_MAG42</strain>
    </source>
</reference>
<dbReference type="GO" id="GO:0022904">
    <property type="term" value="P:respiratory electron transport chain"/>
    <property type="evidence" value="ECO:0007669"/>
    <property type="project" value="TreeGrafter"/>
</dbReference>
<feature type="transmembrane region" description="Helical" evidence="2">
    <location>
        <begin position="35"/>
        <end position="53"/>
    </location>
</feature>
<dbReference type="EMBL" id="CADCTA010000078">
    <property type="protein sequence ID" value="CAA9250121.1"/>
    <property type="molecule type" value="Genomic_DNA"/>
</dbReference>
<feature type="transmembrane region" description="Helical" evidence="2">
    <location>
        <begin position="147"/>
        <end position="164"/>
    </location>
</feature>
<dbReference type="InterPro" id="IPR000883">
    <property type="entry name" value="Cyt_C_Oxase_1"/>
</dbReference>
<feature type="transmembrane region" description="Helical" evidence="2">
    <location>
        <begin position="394"/>
        <end position="415"/>
    </location>
</feature>
<keyword evidence="4" id="KW-0560">Oxidoreductase</keyword>
<accession>A0A6J4IH38</accession>
<feature type="transmembrane region" description="Helical" evidence="2">
    <location>
        <begin position="176"/>
        <end position="196"/>
    </location>
</feature>
<keyword evidence="2" id="KW-0472">Membrane</keyword>
<dbReference type="SUPFAM" id="SSF81442">
    <property type="entry name" value="Cytochrome c oxidase subunit I-like"/>
    <property type="match status" value="1"/>
</dbReference>
<dbReference type="InterPro" id="IPR023616">
    <property type="entry name" value="Cyt_c_oxase-like_su1_dom"/>
</dbReference>
<organism evidence="4">
    <name type="scientific">uncultured Chthoniobacterales bacterium</name>
    <dbReference type="NCBI Taxonomy" id="1836801"/>
    <lineage>
        <taxon>Bacteria</taxon>
        <taxon>Pseudomonadati</taxon>
        <taxon>Verrucomicrobiota</taxon>
        <taxon>Spartobacteria</taxon>
        <taxon>Chthoniobacterales</taxon>
        <taxon>environmental samples</taxon>
    </lineage>
</organism>
<proteinExistence type="predicted"/>
<feature type="transmembrane region" description="Helical" evidence="2">
    <location>
        <begin position="444"/>
        <end position="465"/>
    </location>
</feature>
<sequence length="485" mass="54134">MNDSRPAQGDPAAIEASRTQRVEIDLSLRGPTMHWLAVALFWLLLGTFEAMLASHKLTTPEFLAGSPWLTFGRIRQAHLESMVYGWLSAASVPVLLWMLARLCRAPLRHGWTLHVSAVLWNVGNLIGGFGIIAGYGTSMEWLEYPPVAAPFLLAGFAIVLWHGVDMLRRRAPGHIYVSQWYLFAALIWFPLLYLTAQTLLFWKPVAAIAQGPVNWWYAHNVLGLWFTPVGLASAYYLIPKVIGRPIHSYYLSAVGFWTLAFFYSWNGMHHLVGGPYPAWLVSTSIAASVMMVVPVVTVAVNHHMTMVGHFSALRWSPTLRFVVFGAMSYTLVSLQGSLTAVRAVQRVVHFTHYTVAHAHLGMYAFATMIMFGSIYYMVPRVIGREWPSARLIRVHFWASAIGITLYFVALTVGGIEQGLNLQNAEMPFLEVVRRTIPYLHLRTFSGILLSIGHFAFAISLVRVLIGKTRPAGEPTLLAVRHPVTA</sequence>
<dbReference type="GO" id="GO:0009060">
    <property type="term" value="P:aerobic respiration"/>
    <property type="evidence" value="ECO:0007669"/>
    <property type="project" value="InterPro"/>
</dbReference>
<dbReference type="GO" id="GO:0015990">
    <property type="term" value="P:electron transport coupled proton transport"/>
    <property type="evidence" value="ECO:0007669"/>
    <property type="project" value="TreeGrafter"/>
</dbReference>
<dbReference type="Gene3D" id="1.20.210.10">
    <property type="entry name" value="Cytochrome c oxidase-like, subunit I domain"/>
    <property type="match status" value="1"/>
</dbReference>
<feature type="transmembrane region" description="Helical" evidence="2">
    <location>
        <begin position="216"/>
        <end position="237"/>
    </location>
</feature>
<protein>
    <submittedName>
        <fullName evidence="4">Cytochrome c oxidase polypeptide I</fullName>
        <ecNumber evidence="4">1.9.3.1</ecNumber>
    </submittedName>
</protein>
<keyword evidence="1" id="KW-0813">Transport</keyword>
<evidence type="ECO:0000256" key="2">
    <source>
        <dbReference type="SAM" id="Phobius"/>
    </source>
</evidence>
<dbReference type="GO" id="GO:0016491">
    <property type="term" value="F:oxidoreductase activity"/>
    <property type="evidence" value="ECO:0007669"/>
    <property type="project" value="UniProtKB-KW"/>
</dbReference>
<feature type="domain" description="Cytochrome oxidase subunit I profile" evidence="3">
    <location>
        <begin position="215"/>
        <end position="485"/>
    </location>
</feature>
<name>A0A6J4IH38_9BACT</name>
<dbReference type="PANTHER" id="PTHR10422:SF29">
    <property type="entry name" value="CYTOCHROME C OXIDASE SUBUNIT 1 HOMOLOG, BACTEROID"/>
    <property type="match status" value="1"/>
</dbReference>